<name>G4S0D7_CAEEL</name>
<dbReference type="PhylomeDB" id="G4S0D7"/>
<dbReference type="InParanoid" id="G4S0D7"/>
<dbReference type="AGR" id="WB:WBGene00195072"/>
<dbReference type="PaxDb" id="6239-C16C8.22"/>
<keyword evidence="1" id="KW-0732">Signal</keyword>
<dbReference type="SMR" id="G4S0D7"/>
<dbReference type="GeneID" id="13184341"/>
<dbReference type="EMBL" id="BX284602">
    <property type="protein sequence ID" value="CCD64711.1"/>
    <property type="molecule type" value="Genomic_DNA"/>
</dbReference>
<evidence type="ECO:0000256" key="1">
    <source>
        <dbReference type="SAM" id="SignalP"/>
    </source>
</evidence>
<evidence type="ECO:0000313" key="3">
    <source>
        <dbReference type="Proteomes" id="UP000001940"/>
    </source>
</evidence>
<dbReference type="RefSeq" id="NP_001254075.1">
    <property type="nucleotide sequence ID" value="NM_001267146.2"/>
</dbReference>
<sequence length="154" mass="17423">MLCFIVLLVLGIRCSANFHVPSFIIPHPSPVLIVEKQITSLETAVSSGDKKTLLKIFDVTKGDDPYADKLIESSKTIKITVTSARYVSYNRIEAELQISGSKSRNGKWYLNKSFLSPTSWKIDGIQRKKSQNSTWQWCYIGLFKCFIDVVSEIN</sequence>
<feature type="signal peptide" evidence="1">
    <location>
        <begin position="1"/>
        <end position="16"/>
    </location>
</feature>
<dbReference type="OMA" id="IRCSANF"/>
<reference evidence="2 3" key="1">
    <citation type="journal article" date="1998" name="Science">
        <title>Genome sequence of the nematode C. elegans: a platform for investigating biology.</title>
        <authorList>
            <consortium name="The C. elegans sequencing consortium"/>
            <person name="Sulson J.E."/>
            <person name="Waterston R."/>
        </authorList>
    </citation>
    <scope>NUCLEOTIDE SEQUENCE [LARGE SCALE GENOMIC DNA]</scope>
    <source>
        <strain evidence="2 3">Bristol N2</strain>
    </source>
</reference>
<dbReference type="WormBase" id="C16C8.22">
    <property type="protein sequence ID" value="CE44950"/>
    <property type="gene ID" value="WBGene00195072"/>
</dbReference>
<dbReference type="HOGENOM" id="CLU_1705838_0_0_1"/>
<gene>
    <name evidence="2 4" type="ORF">C16C8.22</name>
    <name evidence="2" type="ORF">CELE_C16C8.22</name>
</gene>
<dbReference type="Proteomes" id="UP000001940">
    <property type="component" value="Chromosome II"/>
</dbReference>
<dbReference type="FunCoup" id="G4S0D7">
    <property type="interactions" value="811"/>
</dbReference>
<protein>
    <submittedName>
        <fullName evidence="2">PLAT domain-containing protein</fullName>
    </submittedName>
</protein>
<evidence type="ECO:0000313" key="4">
    <source>
        <dbReference type="WormBase" id="C16C8.22"/>
    </source>
</evidence>
<feature type="chain" id="PRO_5003468167" evidence="1">
    <location>
        <begin position="17"/>
        <end position="154"/>
    </location>
</feature>
<keyword evidence="3" id="KW-1185">Reference proteome</keyword>
<dbReference type="CTD" id="13184341"/>
<dbReference type="AlphaFoldDB" id="G4S0D7"/>
<accession>G4S0D7</accession>
<proteinExistence type="predicted"/>
<dbReference type="Bgee" id="WBGene00195072">
    <property type="expression patterns" value="Expressed in adult organism and 1 other cell type or tissue"/>
</dbReference>
<organism evidence="2 3">
    <name type="scientific">Caenorhabditis elegans</name>
    <dbReference type="NCBI Taxonomy" id="6239"/>
    <lineage>
        <taxon>Eukaryota</taxon>
        <taxon>Metazoa</taxon>
        <taxon>Ecdysozoa</taxon>
        <taxon>Nematoda</taxon>
        <taxon>Chromadorea</taxon>
        <taxon>Rhabditida</taxon>
        <taxon>Rhabditina</taxon>
        <taxon>Rhabditomorpha</taxon>
        <taxon>Rhabditoidea</taxon>
        <taxon>Rhabditidae</taxon>
        <taxon>Peloderinae</taxon>
        <taxon>Caenorhabditis</taxon>
    </lineage>
</organism>
<dbReference type="KEGG" id="cel:CELE_C16C8.22"/>
<evidence type="ECO:0000313" key="2">
    <source>
        <dbReference type="EMBL" id="CCD64711.1"/>
    </source>
</evidence>